<keyword evidence="9" id="KW-0472">Membrane</keyword>
<evidence type="ECO:0000313" key="13">
    <source>
        <dbReference type="EMBL" id="WIA18580.1"/>
    </source>
</evidence>
<keyword evidence="3" id="KW-1003">Cell membrane</keyword>
<dbReference type="InterPro" id="IPR003763">
    <property type="entry name" value="CDP-diacylglyc_Pase"/>
</dbReference>
<comment type="pathway">
    <text evidence="12">Phospholipid metabolism.</text>
</comment>
<comment type="subcellular location">
    <subcellularLocation>
        <location evidence="1">Cell membrane</location>
        <topology evidence="1">Single-pass membrane protein</topology>
    </subcellularLocation>
</comment>
<keyword evidence="8" id="KW-0443">Lipid metabolism</keyword>
<dbReference type="InterPro" id="IPR036265">
    <property type="entry name" value="HIT-like_sf"/>
</dbReference>
<evidence type="ECO:0000256" key="6">
    <source>
        <dbReference type="ARBA" id="ARBA00022801"/>
    </source>
</evidence>
<keyword evidence="6" id="KW-0378">Hydrolase</keyword>
<evidence type="ECO:0000256" key="5">
    <source>
        <dbReference type="ARBA" id="ARBA00022692"/>
    </source>
</evidence>
<evidence type="ECO:0000256" key="9">
    <source>
        <dbReference type="ARBA" id="ARBA00023136"/>
    </source>
</evidence>
<protein>
    <recommendedName>
        <fullName evidence="15">CDP-diacylglycerol diphosphatase</fullName>
    </recommendedName>
</protein>
<keyword evidence="4" id="KW-0444">Lipid biosynthesis</keyword>
<keyword evidence="14" id="KW-1185">Reference proteome</keyword>
<evidence type="ECO:0000313" key="14">
    <source>
        <dbReference type="Proteomes" id="UP001244341"/>
    </source>
</evidence>
<organism evidence="13 14">
    <name type="scientific">Tetradesmus obliquus</name>
    <name type="common">Green alga</name>
    <name type="synonym">Acutodesmus obliquus</name>
    <dbReference type="NCBI Taxonomy" id="3088"/>
    <lineage>
        <taxon>Eukaryota</taxon>
        <taxon>Viridiplantae</taxon>
        <taxon>Chlorophyta</taxon>
        <taxon>core chlorophytes</taxon>
        <taxon>Chlorophyceae</taxon>
        <taxon>CS clade</taxon>
        <taxon>Sphaeropleales</taxon>
        <taxon>Scenedesmaceae</taxon>
        <taxon>Tetradesmus</taxon>
    </lineage>
</organism>
<dbReference type="Gene3D" id="3.30.428.30">
    <property type="entry name" value="HIT family - CDH-like"/>
    <property type="match status" value="1"/>
</dbReference>
<comment type="pathway">
    <text evidence="2">Lipid metabolism.</text>
</comment>
<evidence type="ECO:0000256" key="11">
    <source>
        <dbReference type="ARBA" id="ARBA00023264"/>
    </source>
</evidence>
<evidence type="ECO:0000256" key="12">
    <source>
        <dbReference type="ARBA" id="ARBA00025707"/>
    </source>
</evidence>
<sequence length="509" mass="52995">MLTFQQLLCLRYLIRSRHGSAAASSSSDVSIATHGGGSWLQPGDACSLKRTSGQAWARCRPGSFCACSCLASIPVGANDTFAFVDPEGAQGPGTVSVSVLGNDASPDGSPVSIAPGSVESLSPGVTVTSVDEAAGIINVDIPNDTPSVLLRYVVASSGGGLGAPAYAVGTPSVKYPAGACVAGDKCIGRLPISCNNLKCAYTQKSACAALAYPKSGQSYCMASFRSNCADPDNAGCDRCAIYKIMQACKAFFTTTNPPAFPKPAEKPTQAYRYYSKTGNYVVVRSLNGDKSATGGQLNPETGSNLCIMPQHYILMPTAACTGVDDNSAQCTGSSVTYWEGAVRHGYLSGPGDLGFGNSDWAVMINAPDERGQHQMHIHVAPIVPADATKNILMAARAAQLQTDRNKPPTVLSVTSGSRTHTVAAYFIADNALPPTTVVQTDVWGLAARIHAQYAGANANQQSYGVALIPKKGGYIVAAAYGFSDVQVLDTAIQNNPRKDYCQAACAPFK</sequence>
<keyword evidence="5" id="KW-0812">Transmembrane</keyword>
<evidence type="ECO:0008006" key="15">
    <source>
        <dbReference type="Google" id="ProtNLM"/>
    </source>
</evidence>
<keyword evidence="11" id="KW-1208">Phospholipid metabolism</keyword>
<proteinExistence type="predicted"/>
<evidence type="ECO:0000256" key="3">
    <source>
        <dbReference type="ARBA" id="ARBA00022475"/>
    </source>
</evidence>
<keyword evidence="7" id="KW-1133">Transmembrane helix</keyword>
<dbReference type="Proteomes" id="UP001244341">
    <property type="component" value="Chromosome 9b"/>
</dbReference>
<dbReference type="Pfam" id="PF02611">
    <property type="entry name" value="CDH"/>
    <property type="match status" value="1"/>
</dbReference>
<gene>
    <name evidence="13" type="ORF">OEZ85_010021</name>
</gene>
<evidence type="ECO:0000256" key="7">
    <source>
        <dbReference type="ARBA" id="ARBA00022989"/>
    </source>
</evidence>
<accession>A0ABY8UB17</accession>
<evidence type="ECO:0000256" key="1">
    <source>
        <dbReference type="ARBA" id="ARBA00004162"/>
    </source>
</evidence>
<evidence type="ECO:0000256" key="2">
    <source>
        <dbReference type="ARBA" id="ARBA00005189"/>
    </source>
</evidence>
<dbReference type="EMBL" id="CP126216">
    <property type="protein sequence ID" value="WIA18580.1"/>
    <property type="molecule type" value="Genomic_DNA"/>
</dbReference>
<evidence type="ECO:0000256" key="4">
    <source>
        <dbReference type="ARBA" id="ARBA00022516"/>
    </source>
</evidence>
<evidence type="ECO:0000256" key="10">
    <source>
        <dbReference type="ARBA" id="ARBA00023209"/>
    </source>
</evidence>
<reference evidence="13 14" key="1">
    <citation type="submission" date="2023-05" db="EMBL/GenBank/DDBJ databases">
        <title>A 100% complete, gapless, phased diploid assembly of the Scenedesmus obliquus UTEX 3031 genome.</title>
        <authorList>
            <person name="Biondi T.C."/>
            <person name="Hanschen E.R."/>
            <person name="Kwon T."/>
            <person name="Eng W."/>
            <person name="Kruse C.P.S."/>
            <person name="Koehler S.I."/>
            <person name="Kunde Y."/>
            <person name="Gleasner C.D."/>
            <person name="You Mak K.T."/>
            <person name="Polle J."/>
            <person name="Hovde B.T."/>
            <person name="Starkenburg S.R."/>
        </authorList>
    </citation>
    <scope>NUCLEOTIDE SEQUENCE [LARGE SCALE GENOMIC DNA]</scope>
    <source>
        <strain evidence="13 14">DOE0152z</strain>
    </source>
</reference>
<keyword evidence="10" id="KW-0594">Phospholipid biosynthesis</keyword>
<evidence type="ECO:0000256" key="8">
    <source>
        <dbReference type="ARBA" id="ARBA00023098"/>
    </source>
</evidence>
<name>A0ABY8UB17_TETOB</name>
<dbReference type="SUPFAM" id="SSF54197">
    <property type="entry name" value="HIT-like"/>
    <property type="match status" value="1"/>
</dbReference>